<name>A0A8J3D5L3_9BACT</name>
<gene>
    <name evidence="1" type="ORF">GCM10007390_03240</name>
</gene>
<dbReference type="InterPro" id="IPR021314">
    <property type="entry name" value="DUF2911"/>
</dbReference>
<dbReference type="RefSeq" id="WP_189562610.1">
    <property type="nucleotide sequence ID" value="NZ_BMXF01000001.1"/>
</dbReference>
<dbReference type="EMBL" id="BMXF01000001">
    <property type="protein sequence ID" value="GHB53733.1"/>
    <property type="molecule type" value="Genomic_DNA"/>
</dbReference>
<organism evidence="1 2">
    <name type="scientific">Persicitalea jodogahamensis</name>
    <dbReference type="NCBI Taxonomy" id="402147"/>
    <lineage>
        <taxon>Bacteria</taxon>
        <taxon>Pseudomonadati</taxon>
        <taxon>Bacteroidota</taxon>
        <taxon>Cytophagia</taxon>
        <taxon>Cytophagales</taxon>
        <taxon>Spirosomataceae</taxon>
        <taxon>Persicitalea</taxon>
    </lineage>
</organism>
<dbReference type="AlphaFoldDB" id="A0A8J3D5L3"/>
<accession>A0A8J3D5L3</accession>
<dbReference type="Pfam" id="PF11138">
    <property type="entry name" value="DUF2911"/>
    <property type="match status" value="1"/>
</dbReference>
<evidence type="ECO:0008006" key="3">
    <source>
        <dbReference type="Google" id="ProtNLM"/>
    </source>
</evidence>
<sequence>MKKKVLLLSTALLVILLAAAFIGYRSYTKSFSPEAVAEFNQNGLDIRVQYCRPAKKRRLIFGRESDNALVPYDKVWRTGANEATLITFANDVTVAETPVPSGTYSLWTVPGPAKWQLVINRETGQWGTQYNDGMDLTRIEIPIRINPRVTENFKIFFEQKPYGADLILNWDQTEAIAAIRSE</sequence>
<evidence type="ECO:0000313" key="1">
    <source>
        <dbReference type="EMBL" id="GHB53733.1"/>
    </source>
</evidence>
<dbReference type="Proteomes" id="UP000598271">
    <property type="component" value="Unassembled WGS sequence"/>
</dbReference>
<reference evidence="1 2" key="1">
    <citation type="journal article" date="2014" name="Int. J. Syst. Evol. Microbiol.">
        <title>Complete genome sequence of Corynebacterium casei LMG S-19264T (=DSM 44701T), isolated from a smear-ripened cheese.</title>
        <authorList>
            <consortium name="US DOE Joint Genome Institute (JGI-PGF)"/>
            <person name="Walter F."/>
            <person name="Albersmeier A."/>
            <person name="Kalinowski J."/>
            <person name="Ruckert C."/>
        </authorList>
    </citation>
    <scope>NUCLEOTIDE SEQUENCE [LARGE SCALE GENOMIC DNA]</scope>
    <source>
        <strain evidence="1 2">KCTC 12866</strain>
    </source>
</reference>
<keyword evidence="2" id="KW-1185">Reference proteome</keyword>
<comment type="caution">
    <text evidence="1">The sequence shown here is derived from an EMBL/GenBank/DDBJ whole genome shotgun (WGS) entry which is preliminary data.</text>
</comment>
<proteinExistence type="predicted"/>
<protein>
    <recommendedName>
        <fullName evidence="3">DUF2911 domain-containing protein</fullName>
    </recommendedName>
</protein>
<evidence type="ECO:0000313" key="2">
    <source>
        <dbReference type="Proteomes" id="UP000598271"/>
    </source>
</evidence>